<dbReference type="Proteomes" id="UP000532273">
    <property type="component" value="Unassembled WGS sequence"/>
</dbReference>
<accession>A0A7W6KCT9</accession>
<feature type="compositionally biased region" description="Basic and acidic residues" evidence="1">
    <location>
        <begin position="15"/>
        <end position="27"/>
    </location>
</feature>
<comment type="caution">
    <text evidence="2">The sequence shown here is derived from an EMBL/GenBank/DDBJ whole genome shotgun (WGS) entry which is preliminary data.</text>
</comment>
<dbReference type="AlphaFoldDB" id="A0A7W6KCT9"/>
<evidence type="ECO:0000256" key="1">
    <source>
        <dbReference type="SAM" id="MobiDB-lite"/>
    </source>
</evidence>
<name>A0A7W6KCT9_9SPHI</name>
<feature type="region of interest" description="Disordered" evidence="1">
    <location>
        <begin position="1"/>
        <end position="34"/>
    </location>
</feature>
<gene>
    <name evidence="2" type="ORF">GGQ60_003449</name>
</gene>
<proteinExistence type="predicted"/>
<sequence>MDSGKPGLAGQDDFLALHRTDVVHKPDGSGSPEA</sequence>
<dbReference type="EMBL" id="JACIEF010000003">
    <property type="protein sequence ID" value="MBB4109440.1"/>
    <property type="molecule type" value="Genomic_DNA"/>
</dbReference>
<evidence type="ECO:0000313" key="2">
    <source>
        <dbReference type="EMBL" id="MBB4109440.1"/>
    </source>
</evidence>
<organism evidence="2 3">
    <name type="scientific">Pedobacter zeae</name>
    <dbReference type="NCBI Taxonomy" id="1737356"/>
    <lineage>
        <taxon>Bacteria</taxon>
        <taxon>Pseudomonadati</taxon>
        <taxon>Bacteroidota</taxon>
        <taxon>Sphingobacteriia</taxon>
        <taxon>Sphingobacteriales</taxon>
        <taxon>Sphingobacteriaceae</taxon>
        <taxon>Pedobacter</taxon>
    </lineage>
</organism>
<protein>
    <submittedName>
        <fullName evidence="2">Uncharacterized protein</fullName>
    </submittedName>
</protein>
<reference evidence="2 3" key="1">
    <citation type="submission" date="2020-08" db="EMBL/GenBank/DDBJ databases">
        <title>Genomic Encyclopedia of Type Strains, Phase IV (KMG-IV): sequencing the most valuable type-strain genomes for metagenomic binning, comparative biology and taxonomic classification.</title>
        <authorList>
            <person name="Goeker M."/>
        </authorList>
    </citation>
    <scope>NUCLEOTIDE SEQUENCE [LARGE SCALE GENOMIC DNA]</scope>
    <source>
        <strain evidence="2 3">DSM 100774</strain>
    </source>
</reference>
<evidence type="ECO:0000313" key="3">
    <source>
        <dbReference type="Proteomes" id="UP000532273"/>
    </source>
</evidence>